<protein>
    <submittedName>
        <fullName evidence="2">Uncharacterized protein</fullName>
    </submittedName>
</protein>
<proteinExistence type="predicted"/>
<gene>
    <name evidence="2" type="ORF">D3273_07155</name>
</gene>
<dbReference type="Proteomes" id="UP000290759">
    <property type="component" value="Unassembled WGS sequence"/>
</dbReference>
<dbReference type="EMBL" id="QYBB01000005">
    <property type="protein sequence ID" value="RYC32851.1"/>
    <property type="molecule type" value="Genomic_DNA"/>
</dbReference>
<dbReference type="OrthoDB" id="8442940at2"/>
<feature type="compositionally biased region" description="Pro residues" evidence="1">
    <location>
        <begin position="81"/>
        <end position="106"/>
    </location>
</feature>
<feature type="compositionally biased region" description="Low complexity" evidence="1">
    <location>
        <begin position="139"/>
        <end position="162"/>
    </location>
</feature>
<organism evidence="2 3">
    <name type="scientific">Lichenibacterium minor</name>
    <dbReference type="NCBI Taxonomy" id="2316528"/>
    <lineage>
        <taxon>Bacteria</taxon>
        <taxon>Pseudomonadati</taxon>
        <taxon>Pseudomonadota</taxon>
        <taxon>Alphaproteobacteria</taxon>
        <taxon>Hyphomicrobiales</taxon>
        <taxon>Lichenihabitantaceae</taxon>
        <taxon>Lichenibacterium</taxon>
    </lineage>
</organism>
<feature type="compositionally biased region" description="Low complexity" evidence="1">
    <location>
        <begin position="306"/>
        <end position="339"/>
    </location>
</feature>
<keyword evidence="3" id="KW-1185">Reference proteome</keyword>
<evidence type="ECO:0000313" key="3">
    <source>
        <dbReference type="Proteomes" id="UP000290759"/>
    </source>
</evidence>
<reference evidence="2 3" key="1">
    <citation type="submission" date="2018-12" db="EMBL/GenBank/DDBJ databases">
        <authorList>
            <person name="Grouzdev D.S."/>
            <person name="Krutkina M.S."/>
        </authorList>
    </citation>
    <scope>NUCLEOTIDE SEQUENCE [LARGE SCALE GENOMIC DNA]</scope>
    <source>
        <strain evidence="2 3">RmlP026</strain>
    </source>
</reference>
<name>A0A4Q2UC74_9HYPH</name>
<comment type="caution">
    <text evidence="2">The sequence shown here is derived from an EMBL/GenBank/DDBJ whole genome shotgun (WGS) entry which is preliminary data.</text>
</comment>
<feature type="compositionally biased region" description="Pro residues" evidence="1">
    <location>
        <begin position="116"/>
        <end position="133"/>
    </location>
</feature>
<evidence type="ECO:0000256" key="1">
    <source>
        <dbReference type="SAM" id="MobiDB-lite"/>
    </source>
</evidence>
<feature type="region of interest" description="Disordered" evidence="1">
    <location>
        <begin position="66"/>
        <end position="268"/>
    </location>
</feature>
<sequence length="543" mass="55787">MAEYYPLLDRAVSGLTEPTAEARRSIYERARTALIGQLRRMEPPVPEDDIARESAALDAAIARVEARFDDRGPAPVAEASPPMPAPQPRAEPTPQPRAEPTPPAIPAPTAAAAPTRVPPPPLPTGAPPVVPPPSRERPVLGPRPAPAGARLGAAAPAAASAPPVRPGPGSPPRASSLPRGTRPVMALRPVVPAPERDAPGVSTAKPAADAPLPERDAPAAGPNFADALDAAGRAERDGALPDAPAAAAARPRDGTPRPPAPRPRDTSGWSRPVLLAALVAGALAMAGMGFAAYRLRDTPEQVVASRTAAQGAPTAEAAAPGKMAERAAPADAAGDAASPATSGAAVPAVVPQGLDTGGAGPSIAVAQRAALLVDAPDDPQRVHTYVGTVVWHLDSVSPGGGQPLASAVKADIDIPDAKLKVSMLMQKNPEPQLPASHTIEFHFLPQGGNVLGPVKQVNVPEMRKDDDAPTGDALAGVPVAITDNYFLVGLTRGAAETQNLRLMTERNWFDMSVLFTSGKLGKLTFEKGAAGQRVIEDAFKTWK</sequence>
<feature type="region of interest" description="Disordered" evidence="1">
    <location>
        <begin position="304"/>
        <end position="339"/>
    </location>
</feature>
<evidence type="ECO:0000313" key="2">
    <source>
        <dbReference type="EMBL" id="RYC32851.1"/>
    </source>
</evidence>
<reference evidence="2 3" key="2">
    <citation type="submission" date="2019-02" db="EMBL/GenBank/DDBJ databases">
        <title>'Lichenibacterium ramalinii' gen. nov. sp. nov., 'Lichenibacterium minor' gen. nov. sp. nov.</title>
        <authorList>
            <person name="Pankratov T."/>
        </authorList>
    </citation>
    <scope>NUCLEOTIDE SEQUENCE [LARGE SCALE GENOMIC DNA]</scope>
    <source>
        <strain evidence="2 3">RmlP026</strain>
    </source>
</reference>
<feature type="compositionally biased region" description="Low complexity" evidence="1">
    <location>
        <begin position="240"/>
        <end position="249"/>
    </location>
</feature>
<dbReference type="AlphaFoldDB" id="A0A4Q2UC74"/>
<dbReference type="RefSeq" id="WP_129224934.1">
    <property type="nucleotide sequence ID" value="NZ_QYBB01000005.1"/>
</dbReference>
<accession>A0A4Q2UC74</accession>